<evidence type="ECO:0000313" key="3">
    <source>
        <dbReference type="Proteomes" id="UP001303473"/>
    </source>
</evidence>
<proteinExistence type="predicted"/>
<dbReference type="AlphaFoldDB" id="A0AAN6MX16"/>
<gene>
    <name evidence="2" type="ORF">QBC46DRAFT_358552</name>
</gene>
<reference evidence="3" key="1">
    <citation type="journal article" date="2023" name="Mol. Phylogenet. Evol.">
        <title>Genome-scale phylogeny and comparative genomics of the fungal order Sordariales.</title>
        <authorList>
            <person name="Hensen N."/>
            <person name="Bonometti L."/>
            <person name="Westerberg I."/>
            <person name="Brannstrom I.O."/>
            <person name="Guillou S."/>
            <person name="Cros-Aarteil S."/>
            <person name="Calhoun S."/>
            <person name="Haridas S."/>
            <person name="Kuo A."/>
            <person name="Mondo S."/>
            <person name="Pangilinan J."/>
            <person name="Riley R."/>
            <person name="LaButti K."/>
            <person name="Andreopoulos B."/>
            <person name="Lipzen A."/>
            <person name="Chen C."/>
            <person name="Yan M."/>
            <person name="Daum C."/>
            <person name="Ng V."/>
            <person name="Clum A."/>
            <person name="Steindorff A."/>
            <person name="Ohm R.A."/>
            <person name="Martin F."/>
            <person name="Silar P."/>
            <person name="Natvig D.O."/>
            <person name="Lalanne C."/>
            <person name="Gautier V."/>
            <person name="Ament-Velasquez S.L."/>
            <person name="Kruys A."/>
            <person name="Hutchinson M.I."/>
            <person name="Powell A.J."/>
            <person name="Barry K."/>
            <person name="Miller A.N."/>
            <person name="Grigoriev I.V."/>
            <person name="Debuchy R."/>
            <person name="Gladieux P."/>
            <person name="Hiltunen Thoren M."/>
            <person name="Johannesson H."/>
        </authorList>
    </citation>
    <scope>NUCLEOTIDE SEQUENCE [LARGE SCALE GENOMIC DNA]</scope>
    <source>
        <strain evidence="3">CBS 340.73</strain>
    </source>
</reference>
<feature type="compositionally biased region" description="Acidic residues" evidence="1">
    <location>
        <begin position="14"/>
        <end position="34"/>
    </location>
</feature>
<comment type="caution">
    <text evidence="2">The sequence shown here is derived from an EMBL/GenBank/DDBJ whole genome shotgun (WGS) entry which is preliminary data.</text>
</comment>
<dbReference type="Proteomes" id="UP001303473">
    <property type="component" value="Unassembled WGS sequence"/>
</dbReference>
<protein>
    <submittedName>
        <fullName evidence="2">Uncharacterized protein</fullName>
    </submittedName>
</protein>
<feature type="region of interest" description="Disordered" evidence="1">
    <location>
        <begin position="1"/>
        <end position="51"/>
    </location>
</feature>
<name>A0AAN6MX16_9PEZI</name>
<evidence type="ECO:0000313" key="2">
    <source>
        <dbReference type="EMBL" id="KAK3935062.1"/>
    </source>
</evidence>
<organism evidence="2 3">
    <name type="scientific">Diplogelasinospora grovesii</name>
    <dbReference type="NCBI Taxonomy" id="303347"/>
    <lineage>
        <taxon>Eukaryota</taxon>
        <taxon>Fungi</taxon>
        <taxon>Dikarya</taxon>
        <taxon>Ascomycota</taxon>
        <taxon>Pezizomycotina</taxon>
        <taxon>Sordariomycetes</taxon>
        <taxon>Sordariomycetidae</taxon>
        <taxon>Sordariales</taxon>
        <taxon>Diplogelasinosporaceae</taxon>
        <taxon>Diplogelasinospora</taxon>
    </lineage>
</organism>
<accession>A0AAN6MX16</accession>
<sequence length="69" mass="7562">MSPPNNSVDKIEEPVQDDGLVDSVDSDCSDSEEDTRERPWKGFWPPPSSNKQGYPYAIIPGDVVIIAGN</sequence>
<dbReference type="EMBL" id="MU853944">
    <property type="protein sequence ID" value="KAK3935062.1"/>
    <property type="molecule type" value="Genomic_DNA"/>
</dbReference>
<evidence type="ECO:0000256" key="1">
    <source>
        <dbReference type="SAM" id="MobiDB-lite"/>
    </source>
</evidence>
<keyword evidence="3" id="KW-1185">Reference proteome</keyword>